<evidence type="ECO:0000256" key="3">
    <source>
        <dbReference type="ARBA" id="ARBA00023242"/>
    </source>
</evidence>
<reference evidence="5 6" key="1">
    <citation type="journal article" date="2021" name="BMC Genomics">
        <title>Datura genome reveals duplications of psychoactive alkaloid biosynthetic genes and high mutation rate following tissue culture.</title>
        <authorList>
            <person name="Rajewski A."/>
            <person name="Carter-House D."/>
            <person name="Stajich J."/>
            <person name="Litt A."/>
        </authorList>
    </citation>
    <scope>NUCLEOTIDE SEQUENCE [LARGE SCALE GENOMIC DNA]</scope>
    <source>
        <strain evidence="5">AR-01</strain>
    </source>
</reference>
<proteinExistence type="predicted"/>
<keyword evidence="1" id="KW-0805">Transcription regulation</keyword>
<feature type="region of interest" description="Disordered" evidence="4">
    <location>
        <begin position="35"/>
        <end position="67"/>
    </location>
</feature>
<dbReference type="SUPFAM" id="SSF46689">
    <property type="entry name" value="Homeodomain-like"/>
    <property type="match status" value="1"/>
</dbReference>
<keyword evidence="3" id="KW-0539">Nucleus</keyword>
<dbReference type="PANTHER" id="PTHR31442:SF32">
    <property type="entry name" value="TWO-COMPONENT RESPONSE REGULATOR ORR21-LIKE"/>
    <property type="match status" value="1"/>
</dbReference>
<dbReference type="EMBL" id="JACEIK010002968">
    <property type="protein sequence ID" value="MCD9639660.1"/>
    <property type="molecule type" value="Genomic_DNA"/>
</dbReference>
<sequence length="238" mass="27437">CFPKEILELMNVPGLTKAQVASHLQKCRRNNWRVSEKRKYIRHPSHQAPSSGAQQRSSFRKFGTMPRPQTDVSNLQHNPDQTQRVQEFPFPTLNTDSIFAREESSIQQLYSPQLQVQPHYLRTDNLFNNQFLFVQNNIGGGLQQQHEIIFKMLGSQGLHEPIIGNSNYRPSLTFDSGHHHIQSYYNLDLDKAHGTTYSGSEIMFDTDVGNARVNDYKLNFNMENNYKSALTFDSGYHC</sequence>
<dbReference type="Proteomes" id="UP000823775">
    <property type="component" value="Unassembled WGS sequence"/>
</dbReference>
<dbReference type="InterPro" id="IPR009057">
    <property type="entry name" value="Homeodomain-like_sf"/>
</dbReference>
<gene>
    <name evidence="5" type="ORF">HAX54_024312</name>
</gene>
<dbReference type="PANTHER" id="PTHR31442">
    <property type="entry name" value="HOMEODOMAIN-LIKE SUPERFAMILY PROTEIN-RELATED"/>
    <property type="match status" value="1"/>
</dbReference>
<dbReference type="InterPro" id="IPR044841">
    <property type="entry name" value="LUX/BOA-like"/>
</dbReference>
<evidence type="ECO:0000313" key="6">
    <source>
        <dbReference type="Proteomes" id="UP000823775"/>
    </source>
</evidence>
<keyword evidence="2" id="KW-0804">Transcription</keyword>
<dbReference type="NCBIfam" id="TIGR01557">
    <property type="entry name" value="myb_SHAQKYF"/>
    <property type="match status" value="1"/>
</dbReference>
<evidence type="ECO:0000256" key="2">
    <source>
        <dbReference type="ARBA" id="ARBA00023163"/>
    </source>
</evidence>
<evidence type="ECO:0000256" key="4">
    <source>
        <dbReference type="SAM" id="MobiDB-lite"/>
    </source>
</evidence>
<comment type="caution">
    <text evidence="5">The sequence shown here is derived from an EMBL/GenBank/DDBJ whole genome shotgun (WGS) entry which is preliminary data.</text>
</comment>
<protein>
    <submittedName>
        <fullName evidence="5">Uncharacterized protein</fullName>
    </submittedName>
</protein>
<name>A0ABS8V0P9_DATST</name>
<evidence type="ECO:0000256" key="1">
    <source>
        <dbReference type="ARBA" id="ARBA00023015"/>
    </source>
</evidence>
<accession>A0ABS8V0P9</accession>
<organism evidence="5 6">
    <name type="scientific">Datura stramonium</name>
    <name type="common">Jimsonweed</name>
    <name type="synonym">Common thornapple</name>
    <dbReference type="NCBI Taxonomy" id="4076"/>
    <lineage>
        <taxon>Eukaryota</taxon>
        <taxon>Viridiplantae</taxon>
        <taxon>Streptophyta</taxon>
        <taxon>Embryophyta</taxon>
        <taxon>Tracheophyta</taxon>
        <taxon>Spermatophyta</taxon>
        <taxon>Magnoliopsida</taxon>
        <taxon>eudicotyledons</taxon>
        <taxon>Gunneridae</taxon>
        <taxon>Pentapetalae</taxon>
        <taxon>asterids</taxon>
        <taxon>lamiids</taxon>
        <taxon>Solanales</taxon>
        <taxon>Solanaceae</taxon>
        <taxon>Solanoideae</taxon>
        <taxon>Datureae</taxon>
        <taxon>Datura</taxon>
    </lineage>
</organism>
<dbReference type="Gene3D" id="1.10.10.60">
    <property type="entry name" value="Homeodomain-like"/>
    <property type="match status" value="1"/>
</dbReference>
<keyword evidence="6" id="KW-1185">Reference proteome</keyword>
<evidence type="ECO:0000313" key="5">
    <source>
        <dbReference type="EMBL" id="MCD9639660.1"/>
    </source>
</evidence>
<feature type="non-terminal residue" evidence="5">
    <location>
        <position position="1"/>
    </location>
</feature>
<feature type="compositionally biased region" description="Polar residues" evidence="4">
    <location>
        <begin position="47"/>
        <end position="57"/>
    </location>
</feature>
<dbReference type="InterPro" id="IPR006447">
    <property type="entry name" value="Myb_dom_plants"/>
</dbReference>